<dbReference type="EMBL" id="JYDI01001982">
    <property type="protein sequence ID" value="KRY26059.1"/>
    <property type="molecule type" value="Genomic_DNA"/>
</dbReference>
<organism evidence="1 2">
    <name type="scientific">Trichinella britovi</name>
    <name type="common">Parasitic roundworm</name>
    <dbReference type="NCBI Taxonomy" id="45882"/>
    <lineage>
        <taxon>Eukaryota</taxon>
        <taxon>Metazoa</taxon>
        <taxon>Ecdysozoa</taxon>
        <taxon>Nematoda</taxon>
        <taxon>Enoplea</taxon>
        <taxon>Dorylaimia</taxon>
        <taxon>Trichinellida</taxon>
        <taxon>Trichinellidae</taxon>
        <taxon>Trichinella</taxon>
    </lineage>
</organism>
<gene>
    <name evidence="1" type="ORF">T03_10614</name>
</gene>
<comment type="caution">
    <text evidence="1">The sequence shown here is derived from an EMBL/GenBank/DDBJ whole genome shotgun (WGS) entry which is preliminary data.</text>
</comment>
<sequence length="91" mass="10103">MSGDQISVAVLSSLSKRLQEIFCTVKGPIPASAVTLRQQPRIGGKYQYIIEVRCSSSRFAHPSIQAWISPGMTVVHCVRHLVPRWQIRGSV</sequence>
<reference evidence="1 2" key="1">
    <citation type="submission" date="2015-01" db="EMBL/GenBank/DDBJ databases">
        <title>Evolution of Trichinella species and genotypes.</title>
        <authorList>
            <person name="Korhonen P.K."/>
            <person name="Edoardo P."/>
            <person name="Giuseppe L.R."/>
            <person name="Gasser R.B."/>
        </authorList>
    </citation>
    <scope>NUCLEOTIDE SEQUENCE [LARGE SCALE GENOMIC DNA]</scope>
    <source>
        <strain evidence="1">ISS120</strain>
    </source>
</reference>
<evidence type="ECO:0000313" key="2">
    <source>
        <dbReference type="Proteomes" id="UP000054653"/>
    </source>
</evidence>
<protein>
    <submittedName>
        <fullName evidence="1">Uncharacterized protein</fullName>
    </submittedName>
</protein>
<dbReference type="Proteomes" id="UP000054653">
    <property type="component" value="Unassembled WGS sequence"/>
</dbReference>
<accession>A0A0V1AMJ6</accession>
<evidence type="ECO:0000313" key="1">
    <source>
        <dbReference type="EMBL" id="KRY26059.1"/>
    </source>
</evidence>
<keyword evidence="2" id="KW-1185">Reference proteome</keyword>
<dbReference type="AlphaFoldDB" id="A0A0V1AMJ6"/>
<name>A0A0V1AMJ6_TRIBR</name>
<proteinExistence type="predicted"/>